<name>A0A328KJB5_9LACT</name>
<comment type="caution">
    <text evidence="1">The sequence shown here is derived from an EMBL/GenBank/DDBJ whole genome shotgun (WGS) entry which is preliminary data.</text>
</comment>
<sequence length="131" mass="14827">MFKLIESNGKEMKEVLGNGKVVWASGEDLNLVDPRKGADYTEVVSYNLKRTIQSGVYEVFVETSRRQKIKASIDGYTSGGAVEPIIRFDVIPNKRNEIRITLPRFPVGRFLAFEGIKKNEIKNLTFIEKSS</sequence>
<organism evidence="1 2">
    <name type="scientific">Dolosigranulum pigrum</name>
    <dbReference type="NCBI Taxonomy" id="29394"/>
    <lineage>
        <taxon>Bacteria</taxon>
        <taxon>Bacillati</taxon>
        <taxon>Bacillota</taxon>
        <taxon>Bacilli</taxon>
        <taxon>Lactobacillales</taxon>
        <taxon>Carnobacteriaceae</taxon>
        <taxon>Dolosigranulum</taxon>
    </lineage>
</organism>
<gene>
    <name evidence="1" type="ORF">B8A44_07870</name>
</gene>
<dbReference type="Proteomes" id="UP000249099">
    <property type="component" value="Unassembled WGS sequence"/>
</dbReference>
<evidence type="ECO:0000313" key="2">
    <source>
        <dbReference type="Proteomes" id="UP000249099"/>
    </source>
</evidence>
<accession>A0A328KJB5</accession>
<reference evidence="1 2" key="1">
    <citation type="submission" date="2017-03" db="EMBL/GenBank/DDBJ databases">
        <title>wgs assembly of Dolosigranulum pigrum KPL CDC strains.</title>
        <authorList>
            <person name="Brugger S.D."/>
            <person name="Pettigrew M."/>
            <person name="Kong Y."/>
            <person name="Lemon K.P."/>
        </authorList>
    </citation>
    <scope>NUCLEOTIDE SEQUENCE [LARGE SCALE GENOMIC DNA]</scope>
    <source>
        <strain evidence="1 2">KPL1931_CDC4294-98</strain>
    </source>
</reference>
<dbReference type="AlphaFoldDB" id="A0A328KJB5"/>
<evidence type="ECO:0000313" key="1">
    <source>
        <dbReference type="EMBL" id="RAN62457.1"/>
    </source>
</evidence>
<protein>
    <submittedName>
        <fullName evidence="1">Uncharacterized protein</fullName>
    </submittedName>
</protein>
<proteinExistence type="predicted"/>
<dbReference type="EMBL" id="NAQV01000023">
    <property type="protein sequence ID" value="RAN62457.1"/>
    <property type="molecule type" value="Genomic_DNA"/>
</dbReference>
<dbReference type="RefSeq" id="WP_112790405.1">
    <property type="nucleotide sequence ID" value="NZ_NAQV01000023.1"/>
</dbReference>